<feature type="region of interest" description="Disordered" evidence="8">
    <location>
        <begin position="300"/>
        <end position="344"/>
    </location>
</feature>
<dbReference type="AlphaFoldDB" id="A0A0F4ZBW5"/>
<evidence type="ECO:0000313" key="9">
    <source>
        <dbReference type="EMBL" id="KKA28022.1"/>
    </source>
</evidence>
<keyword evidence="4" id="KW-0378">Hydrolase</keyword>
<evidence type="ECO:0000256" key="8">
    <source>
        <dbReference type="SAM" id="MobiDB-lite"/>
    </source>
</evidence>
<dbReference type="Pfam" id="PF02586">
    <property type="entry name" value="SRAP"/>
    <property type="match status" value="1"/>
</dbReference>
<dbReference type="GO" id="GO:0003697">
    <property type="term" value="F:single-stranded DNA binding"/>
    <property type="evidence" value="ECO:0007669"/>
    <property type="project" value="InterPro"/>
</dbReference>
<name>A0A0F4ZBW5_9PEZI</name>
<dbReference type="PANTHER" id="PTHR13604:SF0">
    <property type="entry name" value="ABASIC SITE PROCESSING PROTEIN HMCES"/>
    <property type="match status" value="1"/>
</dbReference>
<keyword evidence="2" id="KW-0645">Protease</keyword>
<reference evidence="9 10" key="1">
    <citation type="submission" date="2015-03" db="EMBL/GenBank/DDBJ databases">
        <authorList>
            <person name="Radwan O."/>
            <person name="Al-Naeli F.A."/>
            <person name="Rendon G.A."/>
            <person name="Fields C."/>
        </authorList>
    </citation>
    <scope>NUCLEOTIDE SEQUENCE [LARGE SCALE GENOMIC DNA]</scope>
    <source>
        <strain evidence="9">CR-DP1</strain>
    </source>
</reference>
<keyword evidence="5" id="KW-0190">Covalent protein-DNA linkage</keyword>
<dbReference type="InterPro" id="IPR003738">
    <property type="entry name" value="SRAP"/>
</dbReference>
<evidence type="ECO:0000256" key="4">
    <source>
        <dbReference type="ARBA" id="ARBA00022801"/>
    </source>
</evidence>
<evidence type="ECO:0000313" key="10">
    <source>
        <dbReference type="Proteomes" id="UP000033483"/>
    </source>
</evidence>
<dbReference type="EMBL" id="LAEV01001459">
    <property type="protein sequence ID" value="KKA28022.1"/>
    <property type="molecule type" value="Genomic_DNA"/>
</dbReference>
<keyword evidence="3" id="KW-0227">DNA damage</keyword>
<evidence type="ECO:0008006" key="11">
    <source>
        <dbReference type="Google" id="ProtNLM"/>
    </source>
</evidence>
<dbReference type="GO" id="GO:0106300">
    <property type="term" value="P:protein-DNA covalent cross-linking repair"/>
    <property type="evidence" value="ECO:0007669"/>
    <property type="project" value="InterPro"/>
</dbReference>
<organism evidence="9 10">
    <name type="scientific">Thielaviopsis punctulata</name>
    <dbReference type="NCBI Taxonomy" id="72032"/>
    <lineage>
        <taxon>Eukaryota</taxon>
        <taxon>Fungi</taxon>
        <taxon>Dikarya</taxon>
        <taxon>Ascomycota</taxon>
        <taxon>Pezizomycotina</taxon>
        <taxon>Sordariomycetes</taxon>
        <taxon>Hypocreomycetidae</taxon>
        <taxon>Microascales</taxon>
        <taxon>Ceratocystidaceae</taxon>
        <taxon>Thielaviopsis</taxon>
    </lineage>
</organism>
<dbReference type="GO" id="GO:0008233">
    <property type="term" value="F:peptidase activity"/>
    <property type="evidence" value="ECO:0007669"/>
    <property type="project" value="UniProtKB-KW"/>
</dbReference>
<evidence type="ECO:0000256" key="6">
    <source>
        <dbReference type="ARBA" id="ARBA00023125"/>
    </source>
</evidence>
<evidence type="ECO:0000256" key="3">
    <source>
        <dbReference type="ARBA" id="ARBA00022763"/>
    </source>
</evidence>
<dbReference type="SUPFAM" id="SSF143081">
    <property type="entry name" value="BB1717-like"/>
    <property type="match status" value="1"/>
</dbReference>
<feature type="region of interest" description="Disordered" evidence="8">
    <location>
        <begin position="1"/>
        <end position="42"/>
    </location>
</feature>
<feature type="region of interest" description="Disordered" evidence="8">
    <location>
        <begin position="259"/>
        <end position="287"/>
    </location>
</feature>
<dbReference type="PANTHER" id="PTHR13604">
    <property type="entry name" value="DC12-RELATED"/>
    <property type="match status" value="1"/>
</dbReference>
<proteinExistence type="inferred from homology"/>
<sequence>MSVAEVPSDDGPEAPTSTNNFAPGNTGIVFRAETPSDPKTSESYEQHYKLQSMKWGLVPSWMKRQPDYKFIMRTINCRAESLAEPSGMWSSMKTYKRCVVPVQGFFEWLHKGKDKIPHFVKRPDGKLLYLAGLWDRVVYENTDNSHVAAVYTYTIVTTQVNAQLEFLHARMPVILEPGSAAMRAWLDPQATQWGEKLQNVLVPFPGALEAYTVTRDVGKVGTDSPMYVVPVNSKENKGNIANFLQTDKKVIKKQGTKVEAGEGPQCDGSTAAVKSENNDTKPVMASTHKRTLSNEVTLPASKKQAISRLPQKRGISATHNRPRPGVKPSKGTNNAKITNFFSKT</sequence>
<keyword evidence="7" id="KW-0456">Lyase</keyword>
<dbReference type="InterPro" id="IPR036590">
    <property type="entry name" value="SRAP-like"/>
</dbReference>
<keyword evidence="6" id="KW-0238">DNA-binding</keyword>
<dbReference type="GO" id="GO:0006508">
    <property type="term" value="P:proteolysis"/>
    <property type="evidence" value="ECO:0007669"/>
    <property type="project" value="UniProtKB-KW"/>
</dbReference>
<gene>
    <name evidence="9" type="ORF">TD95_003695</name>
</gene>
<evidence type="ECO:0000256" key="5">
    <source>
        <dbReference type="ARBA" id="ARBA00023124"/>
    </source>
</evidence>
<comment type="similarity">
    <text evidence="1">Belongs to the SOS response-associated peptidase family.</text>
</comment>
<dbReference type="OrthoDB" id="2111841at2759"/>
<evidence type="ECO:0000256" key="7">
    <source>
        <dbReference type="ARBA" id="ARBA00023239"/>
    </source>
</evidence>
<protein>
    <recommendedName>
        <fullName evidence="11">DUF159 domain protein</fullName>
    </recommendedName>
</protein>
<comment type="caution">
    <text evidence="9">The sequence shown here is derived from an EMBL/GenBank/DDBJ whole genome shotgun (WGS) entry which is preliminary data.</text>
</comment>
<accession>A0A0F4ZBW5</accession>
<dbReference type="Proteomes" id="UP000033483">
    <property type="component" value="Unassembled WGS sequence"/>
</dbReference>
<feature type="compositionally biased region" description="Polar residues" evidence="8">
    <location>
        <begin position="330"/>
        <end position="344"/>
    </location>
</feature>
<evidence type="ECO:0000256" key="2">
    <source>
        <dbReference type="ARBA" id="ARBA00022670"/>
    </source>
</evidence>
<keyword evidence="10" id="KW-1185">Reference proteome</keyword>
<dbReference type="Gene3D" id="3.90.1680.10">
    <property type="entry name" value="SOS response associated peptidase-like"/>
    <property type="match status" value="1"/>
</dbReference>
<dbReference type="GO" id="GO:0016829">
    <property type="term" value="F:lyase activity"/>
    <property type="evidence" value="ECO:0007669"/>
    <property type="project" value="UniProtKB-KW"/>
</dbReference>
<evidence type="ECO:0000256" key="1">
    <source>
        <dbReference type="ARBA" id="ARBA00008136"/>
    </source>
</evidence>